<feature type="compositionally biased region" description="Basic residues" evidence="1">
    <location>
        <begin position="18"/>
        <end position="29"/>
    </location>
</feature>
<evidence type="ECO:0000313" key="2">
    <source>
        <dbReference type="EMBL" id="CAH2067745.1"/>
    </source>
</evidence>
<feature type="region of interest" description="Disordered" evidence="1">
    <location>
        <begin position="9"/>
        <end position="29"/>
    </location>
</feature>
<evidence type="ECO:0000256" key="1">
    <source>
        <dbReference type="SAM" id="MobiDB-lite"/>
    </source>
</evidence>
<protein>
    <submittedName>
        <fullName evidence="2">Uncharacterized protein</fullName>
    </submittedName>
</protein>
<dbReference type="AlphaFoldDB" id="A0AAU9SPF0"/>
<reference evidence="2 3" key="1">
    <citation type="submission" date="2022-03" db="EMBL/GenBank/DDBJ databases">
        <authorList>
            <person name="Nunn A."/>
            <person name="Chopra R."/>
            <person name="Nunn A."/>
            <person name="Contreras Garrido A."/>
        </authorList>
    </citation>
    <scope>NUCLEOTIDE SEQUENCE [LARGE SCALE GENOMIC DNA]</scope>
</reference>
<dbReference type="EMBL" id="OU466861">
    <property type="protein sequence ID" value="CAH2067745.1"/>
    <property type="molecule type" value="Genomic_DNA"/>
</dbReference>
<dbReference type="Proteomes" id="UP000836841">
    <property type="component" value="Chromosome 5"/>
</dbReference>
<organism evidence="2 3">
    <name type="scientific">Thlaspi arvense</name>
    <name type="common">Field penny-cress</name>
    <dbReference type="NCBI Taxonomy" id="13288"/>
    <lineage>
        <taxon>Eukaryota</taxon>
        <taxon>Viridiplantae</taxon>
        <taxon>Streptophyta</taxon>
        <taxon>Embryophyta</taxon>
        <taxon>Tracheophyta</taxon>
        <taxon>Spermatophyta</taxon>
        <taxon>Magnoliopsida</taxon>
        <taxon>eudicotyledons</taxon>
        <taxon>Gunneridae</taxon>
        <taxon>Pentapetalae</taxon>
        <taxon>rosids</taxon>
        <taxon>malvids</taxon>
        <taxon>Brassicales</taxon>
        <taxon>Brassicaceae</taxon>
        <taxon>Thlaspideae</taxon>
        <taxon>Thlaspi</taxon>
    </lineage>
</organism>
<accession>A0AAU9SPF0</accession>
<sequence length="66" mass="7330">MIVPEITLAQHAKANNAQKKKATTKQQNKKLPTKLITPAVKSCCEIRCERFDLTHPTVQIIPSSST</sequence>
<gene>
    <name evidence="2" type="ORF">TAV2_LOCUS16202</name>
</gene>
<keyword evidence="3" id="KW-1185">Reference proteome</keyword>
<name>A0AAU9SPF0_THLAR</name>
<proteinExistence type="predicted"/>
<evidence type="ECO:0000313" key="3">
    <source>
        <dbReference type="Proteomes" id="UP000836841"/>
    </source>
</evidence>